<dbReference type="SUPFAM" id="SSF53756">
    <property type="entry name" value="UDP-Glycosyltransferase/glycogen phosphorylase"/>
    <property type="match status" value="1"/>
</dbReference>
<dbReference type="Pfam" id="PF00534">
    <property type="entry name" value="Glycos_transf_1"/>
    <property type="match status" value="1"/>
</dbReference>
<evidence type="ECO:0000259" key="2">
    <source>
        <dbReference type="Pfam" id="PF00534"/>
    </source>
</evidence>
<dbReference type="InterPro" id="IPR028098">
    <property type="entry name" value="Glyco_trans_4-like_N"/>
</dbReference>
<comment type="caution">
    <text evidence="4">The sequence shown here is derived from an EMBL/GenBank/DDBJ whole genome shotgun (WGS) entry which is preliminary data.</text>
</comment>
<dbReference type="Gene3D" id="1.25.40.10">
    <property type="entry name" value="Tetratricopeptide repeat domain"/>
    <property type="match status" value="1"/>
</dbReference>
<feature type="domain" description="Glycosyltransferase subfamily 4-like N-terminal" evidence="3">
    <location>
        <begin position="731"/>
        <end position="881"/>
    </location>
</feature>
<organism evidence="4 5">
    <name type="scientific">Novosphingobium bradum</name>
    <dbReference type="NCBI Taxonomy" id="1737444"/>
    <lineage>
        <taxon>Bacteria</taxon>
        <taxon>Pseudomonadati</taxon>
        <taxon>Pseudomonadota</taxon>
        <taxon>Alphaproteobacteria</taxon>
        <taxon>Sphingomonadales</taxon>
        <taxon>Sphingomonadaceae</taxon>
        <taxon>Novosphingobium</taxon>
    </lineage>
</organism>
<name>A0ABV7ISY7_9SPHN</name>
<evidence type="ECO:0000259" key="3">
    <source>
        <dbReference type="Pfam" id="PF13439"/>
    </source>
</evidence>
<dbReference type="GO" id="GO:0016757">
    <property type="term" value="F:glycosyltransferase activity"/>
    <property type="evidence" value="ECO:0007669"/>
    <property type="project" value="UniProtKB-KW"/>
</dbReference>
<evidence type="ECO:0000313" key="5">
    <source>
        <dbReference type="Proteomes" id="UP001595604"/>
    </source>
</evidence>
<evidence type="ECO:0000256" key="1">
    <source>
        <dbReference type="SAM" id="MobiDB-lite"/>
    </source>
</evidence>
<dbReference type="InterPro" id="IPR001296">
    <property type="entry name" value="Glyco_trans_1"/>
</dbReference>
<keyword evidence="4" id="KW-0808">Transferase</keyword>
<gene>
    <name evidence="4" type="ORF">ACFOD9_03315</name>
</gene>
<dbReference type="EC" id="2.4.-.-" evidence="4"/>
<dbReference type="PANTHER" id="PTHR45947">
    <property type="entry name" value="SULFOQUINOVOSYL TRANSFERASE SQD2"/>
    <property type="match status" value="1"/>
</dbReference>
<dbReference type="InterPro" id="IPR011990">
    <property type="entry name" value="TPR-like_helical_dom_sf"/>
</dbReference>
<dbReference type="RefSeq" id="WP_379508658.1">
    <property type="nucleotide sequence ID" value="NZ_JBHRTQ010000003.1"/>
</dbReference>
<accession>A0ABV7ISY7</accession>
<dbReference type="Proteomes" id="UP001595604">
    <property type="component" value="Unassembled WGS sequence"/>
</dbReference>
<feature type="region of interest" description="Disordered" evidence="1">
    <location>
        <begin position="643"/>
        <end position="670"/>
    </location>
</feature>
<dbReference type="EMBL" id="JBHRTQ010000003">
    <property type="protein sequence ID" value="MFC3173277.1"/>
    <property type="molecule type" value="Genomic_DNA"/>
</dbReference>
<proteinExistence type="predicted"/>
<protein>
    <submittedName>
        <fullName evidence="4">Glycosyltransferase</fullName>
        <ecNumber evidence="4">2.4.-.-</ecNumber>
    </submittedName>
</protein>
<keyword evidence="4" id="KW-0328">Glycosyltransferase</keyword>
<reference evidence="5" key="1">
    <citation type="journal article" date="2019" name="Int. J. Syst. Evol. Microbiol.">
        <title>The Global Catalogue of Microorganisms (GCM) 10K type strain sequencing project: providing services to taxonomists for standard genome sequencing and annotation.</title>
        <authorList>
            <consortium name="The Broad Institute Genomics Platform"/>
            <consortium name="The Broad Institute Genome Sequencing Center for Infectious Disease"/>
            <person name="Wu L."/>
            <person name="Ma J."/>
        </authorList>
    </citation>
    <scope>NUCLEOTIDE SEQUENCE [LARGE SCALE GENOMIC DNA]</scope>
    <source>
        <strain evidence="5">KCTC 42984</strain>
    </source>
</reference>
<feature type="domain" description="Glycosyl transferase family 1" evidence="2">
    <location>
        <begin position="890"/>
        <end position="1034"/>
    </location>
</feature>
<dbReference type="Gene3D" id="3.40.50.2000">
    <property type="entry name" value="Glycogen Phosphorylase B"/>
    <property type="match status" value="2"/>
</dbReference>
<feature type="compositionally biased region" description="Low complexity" evidence="1">
    <location>
        <begin position="650"/>
        <end position="661"/>
    </location>
</feature>
<dbReference type="Pfam" id="PF13439">
    <property type="entry name" value="Glyco_transf_4"/>
    <property type="match status" value="1"/>
</dbReference>
<dbReference type="PANTHER" id="PTHR45947:SF3">
    <property type="entry name" value="SULFOQUINOVOSYL TRANSFERASE SQD2"/>
    <property type="match status" value="1"/>
</dbReference>
<dbReference type="SUPFAM" id="SSF48452">
    <property type="entry name" value="TPR-like"/>
    <property type="match status" value="1"/>
</dbReference>
<sequence length="1107" mass="120558">MNDVLAGEFERLRLAGRITLDEAEAVRHRAGESTLSLYLARHALAAGPWIEQIQPAEFGALHRSWCDAVESRADCILAICEKGLERTPALSLRLAFDPAWYRRQADGLELLAPAALYRHYLAEGSEAGLAPSEGAALVRIWGNDAFPSCFDWEAWRNHAAPDADDDADSDGFPLLDRAAVLADFLDSAAPDRSRYVAGPGCAHFLAAMAERAWRVHGRTDEARALFTEALGHDGPSGWIHHLLGDLARDLGDPAQALVHYRAGIAQAAPNRWSHINAARLLLAERDWRSALEILREGAGPWQETAPWRTCHDLAMHLWSQDCTRRLNEAERGAPPPADLFAEVDALARDIAARLPKPHSMGATSGATLLFSARPVSPARQDMGLIAGLTVLDLGAIDRSEYLGAMLASETVIFHEAPFTYEVQRAMLAARRLGKRVIVWLGDLAEWEGLPLEHALWGDRAQEYSWLRRAALRELALVARFADQAITTLAGALEALCACAPDVPRAVLASPPADLRGRPRARRAVLVAPGGLLDNDQLAAMAWGLVAAGKHLRDLHFLVTEDLARHPALRELAGRWSRIDGDPELPLLARLLAEVDLVAVPSGADWPYAISAEARARGVPALDLPPDADTGTAVANALIDALSAPPPPHDASGAPSPACAPARTPPADPATDRPRILMVNVWAPPQQFGGAARIFCDNIDYYLDHHRERFTFAAFASDEYNEACGQFTVDTYRGIPVFRVATPIEPDIYWRGASAMAAARFGAVLDAFRPDLVHFHCLQRLTASLARECRRRGVRYIVTMHDGWWLSDFVFVSEPDGRAALPARDWFDQRRGDHRDHTASILRSRRLRETLLGAERRLAESPEFGAIYAACGIPCEVVANGISRIAPAPRAAPGERVELCHIGGLEPHKGAYLVEAALRQGNFANLSLSIVDLDQNSAFRLETRWGSTPVTIIGRIPADRLSEFYARMNVLMAPSVWPESFGLVSREALAHGLWVVAGNRGAMGSPVVPGTNGFVVPVEDVSGVAAALAAIDADPGRYQAPPPRPDAPMRTADDQARDLIAIYADLTARSPIAKLGRRVRQGWTALVRQAMPMGRSHRTPSTRPGPHT</sequence>
<evidence type="ECO:0000313" key="4">
    <source>
        <dbReference type="EMBL" id="MFC3173277.1"/>
    </source>
</evidence>
<dbReference type="InterPro" id="IPR050194">
    <property type="entry name" value="Glycosyltransferase_grp1"/>
</dbReference>
<keyword evidence="5" id="KW-1185">Reference proteome</keyword>